<evidence type="ECO:0000259" key="2">
    <source>
        <dbReference type="Pfam" id="PF01926"/>
    </source>
</evidence>
<proteinExistence type="predicted"/>
<dbReference type="PANTHER" id="PTHR42698">
    <property type="entry name" value="GTPASE ERA"/>
    <property type="match status" value="1"/>
</dbReference>
<dbReference type="Proteomes" id="UP000194577">
    <property type="component" value="Unassembled WGS sequence"/>
</dbReference>
<dbReference type="SUPFAM" id="SSF52540">
    <property type="entry name" value="P-loop containing nucleoside triphosphate hydrolases"/>
    <property type="match status" value="1"/>
</dbReference>
<feature type="compositionally biased region" description="Basic residues" evidence="1">
    <location>
        <begin position="590"/>
        <end position="603"/>
    </location>
</feature>
<feature type="compositionally biased region" description="Gly residues" evidence="1">
    <location>
        <begin position="543"/>
        <end position="558"/>
    </location>
</feature>
<comment type="caution">
    <text evidence="3">The sequence shown here is derived from an EMBL/GenBank/DDBJ whole genome shotgun (WGS) entry which is preliminary data.</text>
</comment>
<sequence length="603" mass="63089">MRIHQRTPAAAGADAAEDPLVVLDRLVTTGAELLPTDVLEPARALLERAGQRRRIAPGVSVVALLGATGSGKSSLFNTLCGIDAAPTAVTRPTTTEPLAALPASPAPATDGAMGRLLDWLGVDTRVRLPDAPSWGPAAVGVGDNTILLDLPDIDSDVRRHRAMAERLAGLVDVLVWVLDPEKYADAVIHHEFITPMAAHAAVSVVALNQMDRLDEAERAEATRDLTRLLAREGLDGVDVIQVSARTGQGVQELRARIREVAAAKDVSHTRLVADARALAARARDRLEPASPAPGPVGLTERESLKAFQEAACQAVGTDRVATAVAVSMRLGAARRVGWLPARWLSRLRTDRCAPCTSVPTSAPAGVQRPPRRSRSHVPPCPHPTRPPPRPCAQPPTPTWQGEPVASAGGSRAGVRAPEPEGGAALRPAGRRRRAYGPGADQPPTLVGGRQCAATAAGAHCARRRRVAAGPAHYQPLPAADGRPAALGACALADRAAARRPSDRPGGGVDRHGLGAGGCRTPQQARQRASAPGGGGRRKRGAGRAVGGGDGAFRGGPHAGGRPVLAAGALRLRLSAQRRRWPQTVRDRATRLRGRGPRRRPRTG</sequence>
<feature type="domain" description="G" evidence="2">
    <location>
        <begin position="62"/>
        <end position="185"/>
    </location>
</feature>
<dbReference type="InterPro" id="IPR005662">
    <property type="entry name" value="GTPase_Era-like"/>
</dbReference>
<accession>A0ABX4M9G2</accession>
<feature type="region of interest" description="Disordered" evidence="1">
    <location>
        <begin position="495"/>
        <end position="560"/>
    </location>
</feature>
<evidence type="ECO:0000313" key="4">
    <source>
        <dbReference type="Proteomes" id="UP000194577"/>
    </source>
</evidence>
<feature type="compositionally biased region" description="Low complexity" evidence="1">
    <location>
        <begin position="403"/>
        <end position="427"/>
    </location>
</feature>
<keyword evidence="4" id="KW-1185">Reference proteome</keyword>
<feature type="region of interest" description="Disordered" evidence="1">
    <location>
        <begin position="576"/>
        <end position="603"/>
    </location>
</feature>
<dbReference type="InterPro" id="IPR027417">
    <property type="entry name" value="P-loop_NTPase"/>
</dbReference>
<dbReference type="EMBL" id="MTPX02000064">
    <property type="protein sequence ID" value="PHP52092.1"/>
    <property type="molecule type" value="Genomic_DNA"/>
</dbReference>
<name>A0ABX4M9G2_9ACTO</name>
<evidence type="ECO:0000313" key="3">
    <source>
        <dbReference type="EMBL" id="PHP52092.1"/>
    </source>
</evidence>
<reference evidence="3 4" key="1">
    <citation type="submission" date="2017-10" db="EMBL/GenBank/DDBJ databases">
        <title>Draft genome sequence of cellulolytic Actinomyces sp CtC72 isolated from cattle rumen fluid.</title>
        <authorList>
            <person name="Joshi A.J."/>
            <person name="Vasudevan G."/>
            <person name="Lanjekar V.B."/>
            <person name="Hivarkar S."/>
            <person name="Engineer A."/>
            <person name="Pore S.D."/>
            <person name="Dhakephalkar P.K."/>
            <person name="Dagar S."/>
        </authorList>
    </citation>
    <scope>NUCLEOTIDE SEQUENCE [LARGE SCALE GENOMIC DNA]</scope>
    <source>
        <strain evidence="4">CtC72</strain>
    </source>
</reference>
<feature type="compositionally biased region" description="Pro residues" evidence="1">
    <location>
        <begin position="378"/>
        <end position="397"/>
    </location>
</feature>
<dbReference type="Pfam" id="PF01926">
    <property type="entry name" value="MMR_HSR1"/>
    <property type="match status" value="1"/>
</dbReference>
<dbReference type="PANTHER" id="PTHR42698:SF1">
    <property type="entry name" value="GTPASE ERA, MITOCHONDRIAL"/>
    <property type="match status" value="1"/>
</dbReference>
<organism evidence="3 4">
    <name type="scientific">Actinomyces ruminis</name>
    <dbReference type="NCBI Taxonomy" id="1937003"/>
    <lineage>
        <taxon>Bacteria</taxon>
        <taxon>Bacillati</taxon>
        <taxon>Actinomycetota</taxon>
        <taxon>Actinomycetes</taxon>
        <taxon>Actinomycetales</taxon>
        <taxon>Actinomycetaceae</taxon>
        <taxon>Actinomyces</taxon>
    </lineage>
</organism>
<dbReference type="InterPro" id="IPR006073">
    <property type="entry name" value="GTP-bd"/>
</dbReference>
<feature type="compositionally biased region" description="Basic and acidic residues" evidence="1">
    <location>
        <begin position="495"/>
        <end position="512"/>
    </location>
</feature>
<evidence type="ECO:0000256" key="1">
    <source>
        <dbReference type="SAM" id="MobiDB-lite"/>
    </source>
</evidence>
<feature type="region of interest" description="Disordered" evidence="1">
    <location>
        <begin position="354"/>
        <end position="447"/>
    </location>
</feature>
<dbReference type="Gene3D" id="3.40.50.300">
    <property type="entry name" value="P-loop containing nucleotide triphosphate hydrolases"/>
    <property type="match status" value="1"/>
</dbReference>
<protein>
    <recommendedName>
        <fullName evidence="2">G domain-containing protein</fullName>
    </recommendedName>
</protein>
<gene>
    <name evidence="3" type="ORF">BW737_011995</name>
</gene>